<evidence type="ECO:0000259" key="1">
    <source>
        <dbReference type="SMART" id="SM00481"/>
    </source>
</evidence>
<dbReference type="InterPro" id="IPR016195">
    <property type="entry name" value="Pol/histidinol_Pase-like"/>
</dbReference>
<protein>
    <submittedName>
        <fullName evidence="2">PHP domain-containing protein</fullName>
    </submittedName>
</protein>
<sequence length="311" mass="35168">MSANLWYDYRREIIGLPVFAKEYSLTHLIKDLTLSPDSSIDLHMHTTYSDGRQTAAQLVDYLVDQGFDMVAVTDHDRVDMVDSIQTLADEKGLPVLPGVEMSTQWNGKMGDLLCYGFDPVNNYLRPLTEKIVSLQLENTREVHSNLLKQGYQFPRQAELLAHKDGKVRIPTDIFLLLLEHGIASDRATIDQIINKAGYRPFKADMAETVDAAHRSGALCLIAHPGRRQAGFTFYDPALLDQLRADVPIDGIELIHPMHSKEMIEAYQEYIRKHDLLCSTGSDSHGHAKRMPIKHRAAISRRLLERLGIKLV</sequence>
<proteinExistence type="predicted"/>
<dbReference type="OrthoDB" id="148751at2"/>
<dbReference type="SUPFAM" id="SSF89550">
    <property type="entry name" value="PHP domain-like"/>
    <property type="match status" value="1"/>
</dbReference>
<dbReference type="KEGG" id="kbs:EPA93_34055"/>
<dbReference type="PANTHER" id="PTHR42924:SF3">
    <property type="entry name" value="POLYMERASE_HISTIDINOL PHOSPHATASE N-TERMINAL DOMAIN-CONTAINING PROTEIN"/>
    <property type="match status" value="1"/>
</dbReference>
<reference evidence="2 3" key="1">
    <citation type="submission" date="2019-01" db="EMBL/GenBank/DDBJ databases">
        <title>Ktedonosporobacter rubrisoli SCAWS-G2.</title>
        <authorList>
            <person name="Huang Y."/>
            <person name="Yan B."/>
        </authorList>
    </citation>
    <scope>NUCLEOTIDE SEQUENCE [LARGE SCALE GENOMIC DNA]</scope>
    <source>
        <strain evidence="2 3">SCAWS-G2</strain>
    </source>
</reference>
<keyword evidence="3" id="KW-1185">Reference proteome</keyword>
<dbReference type="PANTHER" id="PTHR42924">
    <property type="entry name" value="EXONUCLEASE"/>
    <property type="match status" value="1"/>
</dbReference>
<name>A0A4P6K006_KTERU</name>
<accession>A0A4P6K006</accession>
<dbReference type="AlphaFoldDB" id="A0A4P6K006"/>
<evidence type="ECO:0000313" key="3">
    <source>
        <dbReference type="Proteomes" id="UP000290365"/>
    </source>
</evidence>
<dbReference type="GO" id="GO:0004534">
    <property type="term" value="F:5'-3' RNA exonuclease activity"/>
    <property type="evidence" value="ECO:0007669"/>
    <property type="project" value="TreeGrafter"/>
</dbReference>
<dbReference type="RefSeq" id="WP_129891788.1">
    <property type="nucleotide sequence ID" value="NZ_CP035758.1"/>
</dbReference>
<dbReference type="GO" id="GO:0035312">
    <property type="term" value="F:5'-3' DNA exonuclease activity"/>
    <property type="evidence" value="ECO:0007669"/>
    <property type="project" value="TreeGrafter"/>
</dbReference>
<dbReference type="SMART" id="SM00481">
    <property type="entry name" value="POLIIIAc"/>
    <property type="match status" value="1"/>
</dbReference>
<dbReference type="CDD" id="cd07438">
    <property type="entry name" value="PHP_HisPPase_AMP"/>
    <property type="match status" value="1"/>
</dbReference>
<gene>
    <name evidence="2" type="ORF">EPA93_34055</name>
</gene>
<dbReference type="Pfam" id="PF02811">
    <property type="entry name" value="PHP"/>
    <property type="match status" value="1"/>
</dbReference>
<dbReference type="EMBL" id="CP035758">
    <property type="protein sequence ID" value="QBD80726.1"/>
    <property type="molecule type" value="Genomic_DNA"/>
</dbReference>
<dbReference type="Gene3D" id="3.20.20.140">
    <property type="entry name" value="Metal-dependent hydrolases"/>
    <property type="match status" value="1"/>
</dbReference>
<dbReference type="InterPro" id="IPR003141">
    <property type="entry name" value="Pol/His_phosphatase_N"/>
</dbReference>
<dbReference type="Proteomes" id="UP000290365">
    <property type="component" value="Chromosome"/>
</dbReference>
<evidence type="ECO:0000313" key="2">
    <source>
        <dbReference type="EMBL" id="QBD80726.1"/>
    </source>
</evidence>
<organism evidence="2 3">
    <name type="scientific">Ktedonosporobacter rubrisoli</name>
    <dbReference type="NCBI Taxonomy" id="2509675"/>
    <lineage>
        <taxon>Bacteria</taxon>
        <taxon>Bacillati</taxon>
        <taxon>Chloroflexota</taxon>
        <taxon>Ktedonobacteria</taxon>
        <taxon>Ktedonobacterales</taxon>
        <taxon>Ktedonosporobacteraceae</taxon>
        <taxon>Ktedonosporobacter</taxon>
    </lineage>
</organism>
<dbReference type="InterPro" id="IPR052018">
    <property type="entry name" value="PHP_domain"/>
</dbReference>
<dbReference type="Gene3D" id="1.10.150.650">
    <property type="match status" value="1"/>
</dbReference>
<dbReference type="InterPro" id="IPR004013">
    <property type="entry name" value="PHP_dom"/>
</dbReference>
<feature type="domain" description="Polymerase/histidinol phosphatase N-terminal" evidence="1">
    <location>
        <begin position="40"/>
        <end position="105"/>
    </location>
</feature>